<evidence type="ECO:0000256" key="4">
    <source>
        <dbReference type="PROSITE-ProRule" id="PRU00335"/>
    </source>
</evidence>
<dbReference type="PANTHER" id="PTHR30055:SF151">
    <property type="entry name" value="TRANSCRIPTIONAL REGULATORY PROTEIN"/>
    <property type="match status" value="1"/>
</dbReference>
<dbReference type="EMBL" id="JACHJR010000001">
    <property type="protein sequence ID" value="MBB4950766.1"/>
    <property type="molecule type" value="Genomic_DNA"/>
</dbReference>
<evidence type="ECO:0000259" key="6">
    <source>
        <dbReference type="PROSITE" id="PS50977"/>
    </source>
</evidence>
<feature type="domain" description="HTH tetR-type" evidence="6">
    <location>
        <begin position="24"/>
        <end position="84"/>
    </location>
</feature>
<dbReference type="InterPro" id="IPR036271">
    <property type="entry name" value="Tet_transcr_reg_TetR-rel_C_sf"/>
</dbReference>
<dbReference type="InterPro" id="IPR009057">
    <property type="entry name" value="Homeodomain-like_sf"/>
</dbReference>
<dbReference type="SUPFAM" id="SSF48498">
    <property type="entry name" value="Tetracyclin repressor-like, C-terminal domain"/>
    <property type="match status" value="1"/>
</dbReference>
<keyword evidence="3" id="KW-0804">Transcription</keyword>
<dbReference type="GO" id="GO:0000976">
    <property type="term" value="F:transcription cis-regulatory region binding"/>
    <property type="evidence" value="ECO:0007669"/>
    <property type="project" value="TreeGrafter"/>
</dbReference>
<dbReference type="GO" id="GO:0003700">
    <property type="term" value="F:DNA-binding transcription factor activity"/>
    <property type="evidence" value="ECO:0007669"/>
    <property type="project" value="TreeGrafter"/>
</dbReference>
<organism evidence="7 8">
    <name type="scientific">Kitasatospora gansuensis</name>
    <dbReference type="NCBI Taxonomy" id="258050"/>
    <lineage>
        <taxon>Bacteria</taxon>
        <taxon>Bacillati</taxon>
        <taxon>Actinomycetota</taxon>
        <taxon>Actinomycetes</taxon>
        <taxon>Kitasatosporales</taxon>
        <taxon>Streptomycetaceae</taxon>
        <taxon>Kitasatospora</taxon>
    </lineage>
</organism>
<protein>
    <submittedName>
        <fullName evidence="7">AcrR family transcriptional regulator</fullName>
    </submittedName>
</protein>
<dbReference type="Pfam" id="PF00440">
    <property type="entry name" value="TetR_N"/>
    <property type="match status" value="1"/>
</dbReference>
<evidence type="ECO:0000313" key="8">
    <source>
        <dbReference type="Proteomes" id="UP000573327"/>
    </source>
</evidence>
<accession>A0A7W7SHU3</accession>
<evidence type="ECO:0000256" key="1">
    <source>
        <dbReference type="ARBA" id="ARBA00023015"/>
    </source>
</evidence>
<feature type="region of interest" description="Disordered" evidence="5">
    <location>
        <begin position="1"/>
        <end position="26"/>
    </location>
</feature>
<evidence type="ECO:0000256" key="5">
    <source>
        <dbReference type="SAM" id="MobiDB-lite"/>
    </source>
</evidence>
<dbReference type="InterPro" id="IPR001647">
    <property type="entry name" value="HTH_TetR"/>
</dbReference>
<dbReference type="InterPro" id="IPR004111">
    <property type="entry name" value="Repressor_TetR_C"/>
</dbReference>
<gene>
    <name evidence="7" type="ORF">F4556_006301</name>
</gene>
<comment type="caution">
    <text evidence="7">The sequence shown here is derived from an EMBL/GenBank/DDBJ whole genome shotgun (WGS) entry which is preliminary data.</text>
</comment>
<dbReference type="InterPro" id="IPR050109">
    <property type="entry name" value="HTH-type_TetR-like_transc_reg"/>
</dbReference>
<feature type="DNA-binding region" description="H-T-H motif" evidence="4">
    <location>
        <begin position="47"/>
        <end position="66"/>
    </location>
</feature>
<dbReference type="PANTHER" id="PTHR30055">
    <property type="entry name" value="HTH-TYPE TRANSCRIPTIONAL REGULATOR RUTR"/>
    <property type="match status" value="1"/>
</dbReference>
<name>A0A7W7SHU3_9ACTN</name>
<dbReference type="SUPFAM" id="SSF46689">
    <property type="entry name" value="Homeodomain-like"/>
    <property type="match status" value="1"/>
</dbReference>
<sequence length="234" mass="24958">MHGEVDPERLWLTADQPRTGRRPRHSRAEITAEAVALADAEGLAAVTMRAVAARLGVGTMSLYTYVPDKDTLLELMIDQAGGDLALPPVTGDWRADLHALARAQRTLMHRHPWLPAAYPLRRTIGPGTLAALEHALAALAPTGLPGAARLEVFALLTGFVASHVGYEVAQREALERSTRSAADLGAAQLRYLTAMAASGRYPQLAATLAEPPAPADPEATFERLLGRLINGLSP</sequence>
<dbReference type="AlphaFoldDB" id="A0A7W7SHU3"/>
<evidence type="ECO:0000256" key="3">
    <source>
        <dbReference type="ARBA" id="ARBA00023163"/>
    </source>
</evidence>
<dbReference type="GO" id="GO:0045892">
    <property type="term" value="P:negative regulation of DNA-templated transcription"/>
    <property type="evidence" value="ECO:0007669"/>
    <property type="project" value="InterPro"/>
</dbReference>
<evidence type="ECO:0000313" key="7">
    <source>
        <dbReference type="EMBL" id="MBB4950766.1"/>
    </source>
</evidence>
<dbReference type="PROSITE" id="PS50977">
    <property type="entry name" value="HTH_TETR_2"/>
    <property type="match status" value="1"/>
</dbReference>
<dbReference type="Gene3D" id="1.10.10.60">
    <property type="entry name" value="Homeodomain-like"/>
    <property type="match status" value="1"/>
</dbReference>
<dbReference type="Proteomes" id="UP000573327">
    <property type="component" value="Unassembled WGS sequence"/>
</dbReference>
<keyword evidence="2 4" id="KW-0238">DNA-binding</keyword>
<dbReference type="Gene3D" id="1.10.357.10">
    <property type="entry name" value="Tetracycline Repressor, domain 2"/>
    <property type="match status" value="1"/>
</dbReference>
<keyword evidence="1" id="KW-0805">Transcription regulation</keyword>
<dbReference type="Pfam" id="PF02909">
    <property type="entry name" value="TetR_C_1"/>
    <property type="match status" value="1"/>
</dbReference>
<reference evidence="7 8" key="1">
    <citation type="submission" date="2020-08" db="EMBL/GenBank/DDBJ databases">
        <title>Sequencing the genomes of 1000 actinobacteria strains.</title>
        <authorList>
            <person name="Klenk H.-P."/>
        </authorList>
    </citation>
    <scope>NUCLEOTIDE SEQUENCE [LARGE SCALE GENOMIC DNA]</scope>
    <source>
        <strain evidence="7 8">DSM 44786</strain>
    </source>
</reference>
<proteinExistence type="predicted"/>
<evidence type="ECO:0000256" key="2">
    <source>
        <dbReference type="ARBA" id="ARBA00023125"/>
    </source>
</evidence>
<keyword evidence="8" id="KW-1185">Reference proteome</keyword>